<dbReference type="EMBL" id="LFWA01000009">
    <property type="protein sequence ID" value="KTW29564.1"/>
    <property type="molecule type" value="Genomic_DNA"/>
</dbReference>
<dbReference type="Gene3D" id="2.130.10.10">
    <property type="entry name" value="YVTN repeat-like/Quinoprotein amine dehydrogenase"/>
    <property type="match status" value="1"/>
</dbReference>
<keyword evidence="1" id="KW-0853">WD repeat</keyword>
<dbReference type="SUPFAM" id="SSF50978">
    <property type="entry name" value="WD40 repeat-like"/>
    <property type="match status" value="1"/>
</dbReference>
<dbReference type="AlphaFoldDB" id="A0A0W4ZMF9"/>
<dbReference type="VEuPathDB" id="FungiDB:T551_02180"/>
<dbReference type="InterPro" id="IPR015943">
    <property type="entry name" value="WD40/YVTN_repeat-like_dom_sf"/>
</dbReference>
<name>A0A0W4ZMF9_PNEJ7</name>
<dbReference type="STRING" id="1408657.A0A0W4ZMF9"/>
<gene>
    <name evidence="3" type="ORF">T551_02180</name>
</gene>
<dbReference type="InterPro" id="IPR052254">
    <property type="entry name" value="CUL4-DDB1_E3_ligase_receptor"/>
</dbReference>
<keyword evidence="2" id="KW-0677">Repeat</keyword>
<dbReference type="Proteomes" id="UP000053447">
    <property type="component" value="Unassembled WGS sequence"/>
</dbReference>
<dbReference type="RefSeq" id="XP_018229395.1">
    <property type="nucleotide sequence ID" value="XM_018374443.1"/>
</dbReference>
<sequence>MEMHEKKRRYFKIFENHFVDASYPYSLENIRKKNKIEFERKKAALLAQMTQKVETCFFQRNIDREVGKQRIGYTKQSIFRSYDTLWINRLFMHHIKEPNIDRGSLITCLNFTPDMNHILFGTSYGLLGAIRIKSTEDVYEPFQWNISRSTSELTSLDIDSGGKFICTFMGDQKNPGHFQIGVIKNNIEENILNFDTNITIVPRRKNALWASAISPSGQLAAVGGSKMVMVIKGIDNNVECITHFYNLKSDVFAVDFLNLNVFLTGCRNGWVDFFDVRCEERALLRSVESGIRHKSSVASFGLVGDYYLIVAGLKSSLDMYDIRMLRSRDSFSQSVLSFNGYVNEYSFGLGFDISFDKRIVAAAGQDQVRFWSTLDGKLLRKKPIEFNKAPRAFKFCQMSTRWLEELCIANETHLEWWCSS</sequence>
<dbReference type="GO" id="GO:0080008">
    <property type="term" value="C:Cul4-RING E3 ubiquitin ligase complex"/>
    <property type="evidence" value="ECO:0007669"/>
    <property type="project" value="TreeGrafter"/>
</dbReference>
<evidence type="ECO:0000313" key="4">
    <source>
        <dbReference type="Proteomes" id="UP000053447"/>
    </source>
</evidence>
<reference evidence="4" key="1">
    <citation type="journal article" date="2016" name="Nat. Commun.">
        <title>Genome analysis of three Pneumocystis species reveals adaptation mechanisms to life exclusively in mammalian hosts.</title>
        <authorList>
            <person name="Ma L."/>
            <person name="Chen Z."/>
            <person name="Huang D.W."/>
            <person name="Kutty G."/>
            <person name="Ishihara M."/>
            <person name="Wang H."/>
            <person name="Abouelleil A."/>
            <person name="Bishop L."/>
            <person name="Davey E."/>
            <person name="Deng R."/>
            <person name="Deng X."/>
            <person name="Fan L."/>
            <person name="Fantoni G."/>
            <person name="Fitzgerald M."/>
            <person name="Gogineni E."/>
            <person name="Goldberg J.M."/>
            <person name="Handley G."/>
            <person name="Hu X."/>
            <person name="Huber C."/>
            <person name="Jiao X."/>
            <person name="Jones K."/>
            <person name="Levin J.Z."/>
            <person name="Liu Y."/>
            <person name="Macdonald P."/>
            <person name="Melnikov A."/>
            <person name="Raley C."/>
            <person name="Sassi M."/>
            <person name="Sherman B.T."/>
            <person name="Song X."/>
            <person name="Sykes S."/>
            <person name="Tran B."/>
            <person name="Walsh L."/>
            <person name="Xia Y."/>
            <person name="Yang J."/>
            <person name="Young S."/>
            <person name="Zeng Q."/>
            <person name="Zheng X."/>
            <person name="Stephens R."/>
            <person name="Nusbaum C."/>
            <person name="Birren B.W."/>
            <person name="Azadi P."/>
            <person name="Lempicki R.A."/>
            <person name="Cuomo C.A."/>
            <person name="Kovacs J.A."/>
        </authorList>
    </citation>
    <scope>NUCLEOTIDE SEQUENCE [LARGE SCALE GENOMIC DNA]</scope>
    <source>
        <strain evidence="4">RU7</strain>
    </source>
</reference>
<evidence type="ECO:0000313" key="3">
    <source>
        <dbReference type="EMBL" id="KTW29564.1"/>
    </source>
</evidence>
<keyword evidence="4" id="KW-1185">Reference proteome</keyword>
<proteinExistence type="predicted"/>
<dbReference type="OrthoDB" id="128867at2759"/>
<dbReference type="InterPro" id="IPR036322">
    <property type="entry name" value="WD40_repeat_dom_sf"/>
</dbReference>
<dbReference type="PANTHER" id="PTHR44472">
    <property type="entry name" value="DDB1- AND CUL4-ASSOCIATED FACTOR 4-RELATED"/>
    <property type="match status" value="1"/>
</dbReference>
<dbReference type="GeneID" id="28940698"/>
<evidence type="ECO:0000256" key="2">
    <source>
        <dbReference type="ARBA" id="ARBA00022737"/>
    </source>
</evidence>
<organism evidence="3 4">
    <name type="scientific">Pneumocystis jirovecii (strain RU7)</name>
    <name type="common">Human pneumocystis pneumonia agent</name>
    <dbReference type="NCBI Taxonomy" id="1408657"/>
    <lineage>
        <taxon>Eukaryota</taxon>
        <taxon>Fungi</taxon>
        <taxon>Dikarya</taxon>
        <taxon>Ascomycota</taxon>
        <taxon>Taphrinomycotina</taxon>
        <taxon>Pneumocystomycetes</taxon>
        <taxon>Pneumocystaceae</taxon>
        <taxon>Pneumocystis</taxon>
    </lineage>
</organism>
<evidence type="ECO:0000256" key="1">
    <source>
        <dbReference type="ARBA" id="ARBA00022574"/>
    </source>
</evidence>
<protein>
    <submittedName>
        <fullName evidence="3">Uncharacterized protein</fullName>
    </submittedName>
</protein>
<dbReference type="PANTHER" id="PTHR44472:SF1">
    <property type="entry name" value="DDB1 AND CUL4 ASSOCIATED FACTOR 4"/>
    <property type="match status" value="1"/>
</dbReference>
<comment type="caution">
    <text evidence="3">The sequence shown here is derived from an EMBL/GenBank/DDBJ whole genome shotgun (WGS) entry which is preliminary data.</text>
</comment>
<accession>A0A0W4ZMF9</accession>
<dbReference type="Pfam" id="PF23761">
    <property type="entry name" value="Beta-prop_DCAF4"/>
    <property type="match status" value="1"/>
</dbReference>